<evidence type="ECO:0000256" key="3">
    <source>
        <dbReference type="SAM" id="MobiDB-lite"/>
    </source>
</evidence>
<dbReference type="InterPro" id="IPR036852">
    <property type="entry name" value="Peptidase_S8/S53_dom_sf"/>
</dbReference>
<evidence type="ECO:0000259" key="4">
    <source>
        <dbReference type="Pfam" id="PF00082"/>
    </source>
</evidence>
<feature type="compositionally biased region" description="Low complexity" evidence="3">
    <location>
        <begin position="102"/>
        <end position="119"/>
    </location>
</feature>
<sequence length="448" mass="46720">MEGLAGSSRKNSEVKRVWLGVISGWVTDREVLSGCAQVRIKCAEKTYVNLCPVACSIKADTERKSSSGSLTPASGRNQGASATKKTGRCRHGGKACAKSDRAGTATTAAARSSARGSTSLEWRSRSTRPSTSRPGTPTATARTRPPVTAAGSVVEAVKANGFAAGVARGGVPLARIAVYKSLWKSAAAGGPRAGNTATVLAAIDDAIHDRVDILSLSLVVEENSFGALHAVQKEITVVYAAGNLGPTQQVVLNTAPWVITQLVRLELFFQQQLSLRHQDRSVVSDPTVITLGNRQQIVGQSLHYEGDNSSSSSFKRLVFGGLCTTSALNGTDLRGKIVLCMSLLAWQGAPFPVALRNVLNGGGSGLIFAQHAMGLLGIPDCTGLGVACILVDLDTANLIVLYMDGERSPVAKIASAHNITGEGVLAPKVAAFSSRGPSIHCPEVIKVT</sequence>
<dbReference type="AlphaFoldDB" id="A0A5J9VEV3"/>
<proteinExistence type="inferred from homology"/>
<dbReference type="Gene3D" id="3.50.30.30">
    <property type="match status" value="1"/>
</dbReference>
<dbReference type="SUPFAM" id="SSF52743">
    <property type="entry name" value="Subtilisin-like"/>
    <property type="match status" value="1"/>
</dbReference>
<dbReference type="PANTHER" id="PTHR10795">
    <property type="entry name" value="PROPROTEIN CONVERTASE SUBTILISIN/KEXIN"/>
    <property type="match status" value="1"/>
</dbReference>
<organism evidence="5 6">
    <name type="scientific">Eragrostis curvula</name>
    <name type="common">weeping love grass</name>
    <dbReference type="NCBI Taxonomy" id="38414"/>
    <lineage>
        <taxon>Eukaryota</taxon>
        <taxon>Viridiplantae</taxon>
        <taxon>Streptophyta</taxon>
        <taxon>Embryophyta</taxon>
        <taxon>Tracheophyta</taxon>
        <taxon>Spermatophyta</taxon>
        <taxon>Magnoliopsida</taxon>
        <taxon>Liliopsida</taxon>
        <taxon>Poales</taxon>
        <taxon>Poaceae</taxon>
        <taxon>PACMAD clade</taxon>
        <taxon>Chloridoideae</taxon>
        <taxon>Eragrostideae</taxon>
        <taxon>Eragrostidinae</taxon>
        <taxon>Eragrostis</taxon>
    </lineage>
</organism>
<dbReference type="Pfam" id="PF00082">
    <property type="entry name" value="Peptidase_S8"/>
    <property type="match status" value="1"/>
</dbReference>
<evidence type="ECO:0000256" key="2">
    <source>
        <dbReference type="ARBA" id="ARBA00022729"/>
    </source>
</evidence>
<accession>A0A5J9VEV3</accession>
<dbReference type="CDD" id="cd02120">
    <property type="entry name" value="PA_subtilisin_like"/>
    <property type="match status" value="1"/>
</dbReference>
<comment type="similarity">
    <text evidence="1">Belongs to the peptidase S8 family.</text>
</comment>
<gene>
    <name evidence="5" type="ORF">EJB05_16695</name>
</gene>
<feature type="non-terminal residue" evidence="5">
    <location>
        <position position="1"/>
    </location>
</feature>
<dbReference type="Proteomes" id="UP000324897">
    <property type="component" value="Unassembled WGS sequence"/>
</dbReference>
<feature type="compositionally biased region" description="Polar residues" evidence="3">
    <location>
        <begin position="66"/>
        <end position="84"/>
    </location>
</feature>
<evidence type="ECO:0000256" key="1">
    <source>
        <dbReference type="ARBA" id="ARBA00011073"/>
    </source>
</evidence>
<feature type="domain" description="Peptidase S8/S53" evidence="4">
    <location>
        <begin position="167"/>
        <end position="439"/>
    </location>
</feature>
<evidence type="ECO:0000313" key="5">
    <source>
        <dbReference type="EMBL" id="TVU34842.1"/>
    </source>
</evidence>
<dbReference type="GO" id="GO:0004252">
    <property type="term" value="F:serine-type endopeptidase activity"/>
    <property type="evidence" value="ECO:0007669"/>
    <property type="project" value="InterPro"/>
</dbReference>
<feature type="region of interest" description="Disordered" evidence="3">
    <location>
        <begin position="62"/>
        <end position="147"/>
    </location>
</feature>
<name>A0A5J9VEV3_9POAL</name>
<dbReference type="Gramene" id="TVU34842">
    <property type="protein sequence ID" value="TVU34842"/>
    <property type="gene ID" value="EJB05_16695"/>
</dbReference>
<evidence type="ECO:0000313" key="6">
    <source>
        <dbReference type="Proteomes" id="UP000324897"/>
    </source>
</evidence>
<dbReference type="OrthoDB" id="206201at2759"/>
<dbReference type="InterPro" id="IPR045051">
    <property type="entry name" value="SBT"/>
</dbReference>
<comment type="caution">
    <text evidence="5">The sequence shown here is derived from an EMBL/GenBank/DDBJ whole genome shotgun (WGS) entry which is preliminary data.</text>
</comment>
<dbReference type="InterPro" id="IPR000209">
    <property type="entry name" value="Peptidase_S8/S53_dom"/>
</dbReference>
<keyword evidence="2" id="KW-0732">Signal</keyword>
<dbReference type="EMBL" id="RWGY01000009">
    <property type="protein sequence ID" value="TVU34842.1"/>
    <property type="molecule type" value="Genomic_DNA"/>
</dbReference>
<keyword evidence="6" id="KW-1185">Reference proteome</keyword>
<dbReference type="GO" id="GO:0006508">
    <property type="term" value="P:proteolysis"/>
    <property type="evidence" value="ECO:0007669"/>
    <property type="project" value="InterPro"/>
</dbReference>
<protein>
    <recommendedName>
        <fullName evidence="4">Peptidase S8/S53 domain-containing protein</fullName>
    </recommendedName>
</protein>
<feature type="compositionally biased region" description="Low complexity" evidence="3">
    <location>
        <begin position="127"/>
        <end position="147"/>
    </location>
</feature>
<dbReference type="Gene3D" id="3.40.50.200">
    <property type="entry name" value="Peptidase S8/S53 domain"/>
    <property type="match status" value="1"/>
</dbReference>
<reference evidence="5 6" key="1">
    <citation type="journal article" date="2019" name="Sci. Rep.">
        <title>A high-quality genome of Eragrostis curvula grass provides insights into Poaceae evolution and supports new strategies to enhance forage quality.</title>
        <authorList>
            <person name="Carballo J."/>
            <person name="Santos B.A.C.M."/>
            <person name="Zappacosta D."/>
            <person name="Garbus I."/>
            <person name="Selva J.P."/>
            <person name="Gallo C.A."/>
            <person name="Diaz A."/>
            <person name="Albertini E."/>
            <person name="Caccamo M."/>
            <person name="Echenique V."/>
        </authorList>
    </citation>
    <scope>NUCLEOTIDE SEQUENCE [LARGE SCALE GENOMIC DNA]</scope>
    <source>
        <strain evidence="6">cv. Victoria</strain>
        <tissue evidence="5">Leaf</tissue>
    </source>
</reference>